<evidence type="ECO:0000313" key="2">
    <source>
        <dbReference type="Proteomes" id="UP000075883"/>
    </source>
</evidence>
<protein>
    <submittedName>
        <fullName evidence="1">Uncharacterized protein</fullName>
    </submittedName>
</protein>
<proteinExistence type="predicted"/>
<dbReference type="EnsemblMetazoa" id="ACUA019168-RA">
    <property type="protein sequence ID" value="ACUA019168-PA"/>
    <property type="gene ID" value="ACUA019168"/>
</dbReference>
<accession>A0A182MIL9</accession>
<dbReference type="Proteomes" id="UP000075883">
    <property type="component" value="Unassembled WGS sequence"/>
</dbReference>
<dbReference type="VEuPathDB" id="VectorBase:ACUA019168"/>
<dbReference type="STRING" id="139723.A0A182MIL9"/>
<dbReference type="AlphaFoldDB" id="A0A182MIL9"/>
<evidence type="ECO:0000313" key="1">
    <source>
        <dbReference type="EnsemblMetazoa" id="ACUA019168-PA"/>
    </source>
</evidence>
<keyword evidence="2" id="KW-1185">Reference proteome</keyword>
<organism evidence="1 2">
    <name type="scientific">Anopheles culicifacies</name>
    <dbReference type="NCBI Taxonomy" id="139723"/>
    <lineage>
        <taxon>Eukaryota</taxon>
        <taxon>Metazoa</taxon>
        <taxon>Ecdysozoa</taxon>
        <taxon>Arthropoda</taxon>
        <taxon>Hexapoda</taxon>
        <taxon>Insecta</taxon>
        <taxon>Pterygota</taxon>
        <taxon>Neoptera</taxon>
        <taxon>Endopterygota</taxon>
        <taxon>Diptera</taxon>
        <taxon>Nematocera</taxon>
        <taxon>Culicoidea</taxon>
        <taxon>Culicidae</taxon>
        <taxon>Anophelinae</taxon>
        <taxon>Anopheles</taxon>
        <taxon>culicifacies species complex</taxon>
    </lineage>
</organism>
<reference evidence="1" key="2">
    <citation type="submission" date="2020-05" db="UniProtKB">
        <authorList>
            <consortium name="EnsemblMetazoa"/>
        </authorList>
    </citation>
    <scope>IDENTIFICATION</scope>
    <source>
        <strain evidence="1">A-37</strain>
    </source>
</reference>
<name>A0A182MIL9_9DIPT</name>
<sequence>MDGSQAPLLGVSSANRAAVSSSSESVSEFSLSTGSSASSFCLLVLPLTPLELCSRARRAVGTAVPLPCLLSRSRFSSSSRKSRLRSSSLVLWPWSRYFSFVWPGRSRLLYCLERALRSFSPRPLPPRAGSNVGRAAVVMVEEPNTTLAPVENYKTNPYCFRFTWMGPKYNKDTPYKNLSCDNILKKAKGIPCFHPLVITNNTNIPDTDYMWEEYKDKPSQIACRLVRGEVCARYSFRYNGAIENITYMCAKLNVDNESSTSSSCFKEDRQGREIEVCVCESAAGRTPCNRSANVLAESVPVAPMMLVVAMIQLLLIKCLQFR</sequence>
<dbReference type="EMBL" id="AXCM01000500">
    <property type="status" value="NOT_ANNOTATED_CDS"/>
    <property type="molecule type" value="Genomic_DNA"/>
</dbReference>
<reference evidence="2" key="1">
    <citation type="submission" date="2013-09" db="EMBL/GenBank/DDBJ databases">
        <title>The Genome Sequence of Anopheles culicifacies species A.</title>
        <authorList>
            <consortium name="The Broad Institute Genomics Platform"/>
            <person name="Neafsey D.E."/>
            <person name="Besansky N."/>
            <person name="Howell P."/>
            <person name="Walton C."/>
            <person name="Young S.K."/>
            <person name="Zeng Q."/>
            <person name="Gargeya S."/>
            <person name="Fitzgerald M."/>
            <person name="Haas B."/>
            <person name="Abouelleil A."/>
            <person name="Allen A.W."/>
            <person name="Alvarado L."/>
            <person name="Arachchi H.M."/>
            <person name="Berlin A.M."/>
            <person name="Chapman S.B."/>
            <person name="Gainer-Dewar J."/>
            <person name="Goldberg J."/>
            <person name="Griggs A."/>
            <person name="Gujja S."/>
            <person name="Hansen M."/>
            <person name="Howarth C."/>
            <person name="Imamovic A."/>
            <person name="Ireland A."/>
            <person name="Larimer J."/>
            <person name="McCowan C."/>
            <person name="Murphy C."/>
            <person name="Pearson M."/>
            <person name="Poon T.W."/>
            <person name="Priest M."/>
            <person name="Roberts A."/>
            <person name="Saif S."/>
            <person name="Shea T."/>
            <person name="Sisk P."/>
            <person name="Sykes S."/>
            <person name="Wortman J."/>
            <person name="Nusbaum C."/>
            <person name="Birren B."/>
        </authorList>
    </citation>
    <scope>NUCLEOTIDE SEQUENCE [LARGE SCALE GENOMIC DNA]</scope>
    <source>
        <strain evidence="2">A-37</strain>
    </source>
</reference>